<keyword evidence="1" id="KW-0812">Transmembrane</keyword>
<sequence length="367" mass="40021">MPSLTGMRAVAAAGVFLGHAHPTPLFIPLSMAFLSFFFVLSGFVLAWSADPADTPRSFWRRRFWKIAPNHVATWASMLVLLAVLGISGSPGFVEPGLPDVLPALANLLLLHTLLPLREFMFGVNPPTWSLASEFVFYLLFPLILPLVLRLRPKRLPLAALAMVAATLAVPFIALTLTGPVVVPGAFEEPLVRFWFAYYFPLARLPEFVLGIVLALMVRNGFLPRLGVVAPLIALVACVGVGTLLPMAFTFAAVTIVPVAMLVVGAASMDVRGVRSVWQRPGVLLVGQISFAFYLTHYQVILLFDYFVGDQVRGAIGPVGTLLVLMVLCTAAAWLLYRFFEQPLVERFGTRRRSRGAAGPRPREVPSG</sequence>
<protein>
    <submittedName>
        <fullName evidence="3">Acyltransferase</fullName>
    </submittedName>
</protein>
<dbReference type="AlphaFoldDB" id="A0A368SXT6"/>
<reference evidence="3 4" key="1">
    <citation type="submission" date="2018-04" db="EMBL/GenBank/DDBJ databases">
        <title>Novel actinobacteria from marine sediment.</title>
        <authorList>
            <person name="Ng Z.Y."/>
            <person name="Tan G.Y.A."/>
        </authorList>
    </citation>
    <scope>NUCLEOTIDE SEQUENCE [LARGE SCALE GENOMIC DNA]</scope>
    <source>
        <strain evidence="3 4">TPS81</strain>
    </source>
</reference>
<evidence type="ECO:0000259" key="2">
    <source>
        <dbReference type="Pfam" id="PF01757"/>
    </source>
</evidence>
<accession>A0A368SXT6</accession>
<dbReference type="Pfam" id="PF01757">
    <property type="entry name" value="Acyl_transf_3"/>
    <property type="match status" value="1"/>
</dbReference>
<feature type="transmembrane region" description="Helical" evidence="1">
    <location>
        <begin position="224"/>
        <end position="244"/>
    </location>
</feature>
<feature type="domain" description="Acyltransferase 3" evidence="2">
    <location>
        <begin position="3"/>
        <end position="337"/>
    </location>
</feature>
<name>A0A368SXT6_9ACTN</name>
<dbReference type="InterPro" id="IPR002656">
    <property type="entry name" value="Acyl_transf_3_dom"/>
</dbReference>
<gene>
    <name evidence="3" type="ORF">DEF24_26645</name>
</gene>
<feature type="transmembrane region" description="Helical" evidence="1">
    <location>
        <begin position="282"/>
        <end position="303"/>
    </location>
</feature>
<keyword evidence="1" id="KW-1133">Transmembrane helix</keyword>
<evidence type="ECO:0000313" key="3">
    <source>
        <dbReference type="EMBL" id="RCV48030.1"/>
    </source>
</evidence>
<keyword evidence="3" id="KW-0012">Acyltransferase</keyword>
<dbReference type="EMBL" id="QEIN01000432">
    <property type="protein sequence ID" value="RCV48030.1"/>
    <property type="molecule type" value="Genomic_DNA"/>
</dbReference>
<feature type="transmembrane region" description="Helical" evidence="1">
    <location>
        <begin position="196"/>
        <end position="217"/>
    </location>
</feature>
<evidence type="ECO:0000256" key="1">
    <source>
        <dbReference type="SAM" id="Phobius"/>
    </source>
</evidence>
<proteinExistence type="predicted"/>
<feature type="transmembrane region" description="Helical" evidence="1">
    <location>
        <begin position="315"/>
        <end position="336"/>
    </location>
</feature>
<feature type="transmembrane region" description="Helical" evidence="1">
    <location>
        <begin position="71"/>
        <end position="93"/>
    </location>
</feature>
<comment type="caution">
    <text evidence="3">The sequence shown here is derived from an EMBL/GenBank/DDBJ whole genome shotgun (WGS) entry which is preliminary data.</text>
</comment>
<keyword evidence="4" id="KW-1185">Reference proteome</keyword>
<dbReference type="Proteomes" id="UP000253318">
    <property type="component" value="Unassembled WGS sequence"/>
</dbReference>
<keyword evidence="1" id="KW-0472">Membrane</keyword>
<feature type="transmembrane region" description="Helical" evidence="1">
    <location>
        <begin position="128"/>
        <end position="148"/>
    </location>
</feature>
<evidence type="ECO:0000313" key="4">
    <source>
        <dbReference type="Proteomes" id="UP000253318"/>
    </source>
</evidence>
<organism evidence="3 4">
    <name type="scientific">Marinitenerispora sediminis</name>
    <dbReference type="NCBI Taxonomy" id="1931232"/>
    <lineage>
        <taxon>Bacteria</taxon>
        <taxon>Bacillati</taxon>
        <taxon>Actinomycetota</taxon>
        <taxon>Actinomycetes</taxon>
        <taxon>Streptosporangiales</taxon>
        <taxon>Nocardiopsidaceae</taxon>
        <taxon>Marinitenerispora</taxon>
    </lineage>
</organism>
<dbReference type="GO" id="GO:0016747">
    <property type="term" value="F:acyltransferase activity, transferring groups other than amino-acyl groups"/>
    <property type="evidence" value="ECO:0007669"/>
    <property type="project" value="InterPro"/>
</dbReference>
<feature type="transmembrane region" description="Helical" evidence="1">
    <location>
        <begin position="155"/>
        <end position="176"/>
    </location>
</feature>
<dbReference type="PANTHER" id="PTHR23028">
    <property type="entry name" value="ACETYLTRANSFERASE"/>
    <property type="match status" value="1"/>
</dbReference>
<dbReference type="InterPro" id="IPR050879">
    <property type="entry name" value="Acyltransferase_3"/>
</dbReference>
<feature type="transmembrane region" description="Helical" evidence="1">
    <location>
        <begin position="30"/>
        <end position="50"/>
    </location>
</feature>
<keyword evidence="3" id="KW-0808">Transferase</keyword>
<feature type="transmembrane region" description="Helical" evidence="1">
    <location>
        <begin position="250"/>
        <end position="270"/>
    </location>
</feature>